<dbReference type="GO" id="GO:0043571">
    <property type="term" value="P:maintenance of CRISPR repeat elements"/>
    <property type="evidence" value="ECO:0007669"/>
    <property type="project" value="UniProtKB-UniRule"/>
</dbReference>
<keyword evidence="3 9" id="KW-0255">Endonuclease</keyword>
<feature type="binding site" evidence="9">
    <location>
        <position position="237"/>
    </location>
    <ligand>
        <name>Mn(2+)</name>
        <dbReference type="ChEBI" id="CHEBI:29035"/>
    </ligand>
</feature>
<evidence type="ECO:0000256" key="6">
    <source>
        <dbReference type="ARBA" id="ARBA00023118"/>
    </source>
</evidence>
<accession>A0A1U9K7Q8</accession>
<proteinExistence type="inferred from homology"/>
<dbReference type="InterPro" id="IPR042211">
    <property type="entry name" value="CRISPR-assoc_Cas1_N"/>
</dbReference>
<dbReference type="CDD" id="cd09722">
    <property type="entry name" value="Cas1_I-B"/>
    <property type="match status" value="1"/>
</dbReference>
<evidence type="ECO:0000256" key="1">
    <source>
        <dbReference type="ARBA" id="ARBA00022722"/>
    </source>
</evidence>
<dbReference type="GO" id="GO:0046872">
    <property type="term" value="F:metal ion binding"/>
    <property type="evidence" value="ECO:0007669"/>
    <property type="project" value="UniProtKB-UniRule"/>
</dbReference>
<keyword evidence="2 9" id="KW-0479">Metal-binding</keyword>
<evidence type="ECO:0000256" key="2">
    <source>
        <dbReference type="ARBA" id="ARBA00022723"/>
    </source>
</evidence>
<reference evidence="10 11" key="1">
    <citation type="journal article" date="2015" name="Int. J. Syst. Evol. Microbiol.">
        <title>Novibacillus thermophilus gen. nov., sp. nov., a Gram-staining-negative and moderately thermophilic member of the family Thermoactinomycetaceae.</title>
        <authorList>
            <person name="Yang G."/>
            <person name="Chen J."/>
            <person name="Zhou S."/>
        </authorList>
    </citation>
    <scope>NUCLEOTIDE SEQUENCE [LARGE SCALE GENOMIC DNA]</scope>
    <source>
        <strain evidence="10 11">SG-1</strain>
    </source>
</reference>
<dbReference type="GO" id="GO:0004520">
    <property type="term" value="F:DNA endonuclease activity"/>
    <property type="evidence" value="ECO:0007669"/>
    <property type="project" value="InterPro"/>
</dbReference>
<dbReference type="PANTHER" id="PTHR43219:SF1">
    <property type="entry name" value="CRISPR-ASSOCIATED ENDONUCLEASE CAS1"/>
    <property type="match status" value="1"/>
</dbReference>
<keyword evidence="7 9" id="KW-0238">DNA-binding</keyword>
<protein>
    <recommendedName>
        <fullName evidence="9">CRISPR-associated endonuclease Cas1</fullName>
        <ecNumber evidence="9">3.1.-.-</ecNumber>
    </recommendedName>
</protein>
<dbReference type="HAMAP" id="MF_01470">
    <property type="entry name" value="Cas1"/>
    <property type="match status" value="1"/>
</dbReference>
<evidence type="ECO:0000256" key="7">
    <source>
        <dbReference type="ARBA" id="ARBA00023125"/>
    </source>
</evidence>
<dbReference type="InterPro" id="IPR019858">
    <property type="entry name" value="CRISPR-assoc_Cas1_HMARI/TNEAP"/>
</dbReference>
<organism evidence="10 11">
    <name type="scientific">Novibacillus thermophilus</name>
    <dbReference type="NCBI Taxonomy" id="1471761"/>
    <lineage>
        <taxon>Bacteria</taxon>
        <taxon>Bacillati</taxon>
        <taxon>Bacillota</taxon>
        <taxon>Bacilli</taxon>
        <taxon>Bacillales</taxon>
        <taxon>Thermoactinomycetaceae</taxon>
        <taxon>Novibacillus</taxon>
    </lineage>
</organism>
<dbReference type="NCBIfam" id="TIGR03641">
    <property type="entry name" value="cas1_HMARI"/>
    <property type="match status" value="1"/>
</dbReference>
<gene>
    <name evidence="9" type="primary">cas1</name>
    <name evidence="10" type="ORF">B0W44_10140</name>
</gene>
<keyword evidence="1 9" id="KW-0540">Nuclease</keyword>
<sequence>MKKSLYVFNNGEFRRKDNTLYFESEKGRKYVPVEDTKEIYIFGEVELNKKFLDFCSQKEILLHFFNYHGYYTGSFYPREHLNAGFVTVQQVKYYIDERKRLSLAGHFVTGAAKNMLQVLRYYLNRGKDVAAIKERVASLLNKVGSLGDITQLMALEGNMREQYYQAFDSILQNEQFRFESRTKRPPKNHLNTLISFGNSVLYTMILSEIYKTHLDPRIGYLHTTNFRRFTLNLDVAEIFKPIIMDRLIFTLIGKKMITPKHFERGLNGVMLKENGKKVFIAELDKRLQNTIKHRSIGRSVSYRRLMRLELYKLEKLFVEGIAYQPFVAQW</sequence>
<dbReference type="NCBIfam" id="TIGR00287">
    <property type="entry name" value="cas1"/>
    <property type="match status" value="1"/>
</dbReference>
<keyword evidence="5 9" id="KW-0460">Magnesium</keyword>
<evidence type="ECO:0000256" key="3">
    <source>
        <dbReference type="ARBA" id="ARBA00022759"/>
    </source>
</evidence>
<dbReference type="Proteomes" id="UP000188603">
    <property type="component" value="Chromosome"/>
</dbReference>
<name>A0A1U9K7Q8_9BACL</name>
<evidence type="ECO:0000256" key="9">
    <source>
        <dbReference type="HAMAP-Rule" id="MF_01470"/>
    </source>
</evidence>
<dbReference type="RefSeq" id="WP_077719935.1">
    <property type="nucleotide sequence ID" value="NZ_CP019699.1"/>
</dbReference>
<dbReference type="GO" id="GO:0003677">
    <property type="term" value="F:DNA binding"/>
    <property type="evidence" value="ECO:0007669"/>
    <property type="project" value="UniProtKB-KW"/>
</dbReference>
<dbReference type="KEGG" id="ntr:B0W44_10140"/>
<dbReference type="Pfam" id="PF01867">
    <property type="entry name" value="Cas_Cas1"/>
    <property type="match status" value="1"/>
</dbReference>
<dbReference type="Gene3D" id="1.20.120.920">
    <property type="entry name" value="CRISPR-associated endonuclease Cas1, C-terminal domain"/>
    <property type="match status" value="1"/>
</dbReference>
<dbReference type="PANTHER" id="PTHR43219">
    <property type="entry name" value="CRISPR-ASSOCIATED ENDONUCLEASE CAS1"/>
    <property type="match status" value="1"/>
</dbReference>
<feature type="binding site" evidence="9">
    <location>
        <position position="156"/>
    </location>
    <ligand>
        <name>Mn(2+)</name>
        <dbReference type="ChEBI" id="CHEBI:29035"/>
    </ligand>
</feature>
<comment type="cofactor">
    <cofactor evidence="9">
        <name>Mg(2+)</name>
        <dbReference type="ChEBI" id="CHEBI:18420"/>
    </cofactor>
    <cofactor evidence="9">
        <name>Mn(2+)</name>
        <dbReference type="ChEBI" id="CHEBI:29035"/>
    </cofactor>
</comment>
<dbReference type="STRING" id="1471761.B0W44_10140"/>
<dbReference type="InterPro" id="IPR002729">
    <property type="entry name" value="CRISPR-assoc_Cas1"/>
</dbReference>
<dbReference type="GO" id="GO:0051607">
    <property type="term" value="P:defense response to virus"/>
    <property type="evidence" value="ECO:0007669"/>
    <property type="project" value="UniProtKB-UniRule"/>
</dbReference>
<dbReference type="EC" id="3.1.-.-" evidence="9"/>
<keyword evidence="6 9" id="KW-0051">Antiviral defense</keyword>
<evidence type="ECO:0000256" key="8">
    <source>
        <dbReference type="ARBA" id="ARBA00023211"/>
    </source>
</evidence>
<evidence type="ECO:0000256" key="4">
    <source>
        <dbReference type="ARBA" id="ARBA00022801"/>
    </source>
</evidence>
<keyword evidence="11" id="KW-1185">Reference proteome</keyword>
<evidence type="ECO:0000313" key="10">
    <source>
        <dbReference type="EMBL" id="AQS56074.1"/>
    </source>
</evidence>
<evidence type="ECO:0000313" key="11">
    <source>
        <dbReference type="Proteomes" id="UP000188603"/>
    </source>
</evidence>
<dbReference type="EMBL" id="CP019699">
    <property type="protein sequence ID" value="AQS56074.1"/>
    <property type="molecule type" value="Genomic_DNA"/>
</dbReference>
<dbReference type="GO" id="GO:0016787">
    <property type="term" value="F:hydrolase activity"/>
    <property type="evidence" value="ECO:0007669"/>
    <property type="project" value="UniProtKB-KW"/>
</dbReference>
<comment type="subunit">
    <text evidence="9">Homodimer, forms a heterotetramer with a Cas2 homodimer.</text>
</comment>
<keyword evidence="4 9" id="KW-0378">Hydrolase</keyword>
<dbReference type="InterPro" id="IPR042206">
    <property type="entry name" value="CRISPR-assoc_Cas1_C"/>
</dbReference>
<feature type="binding site" evidence="9">
    <location>
        <position position="222"/>
    </location>
    <ligand>
        <name>Mn(2+)</name>
        <dbReference type="ChEBI" id="CHEBI:29035"/>
    </ligand>
</feature>
<comment type="function">
    <text evidence="9">CRISPR (clustered regularly interspaced short palindromic repeat), is an adaptive immune system that provides protection against mobile genetic elements (viruses, transposable elements and conjugative plasmids). CRISPR clusters contain spacers, sequences complementary to antecedent mobile elements, and target invading nucleic acids. CRISPR clusters are transcribed and processed into CRISPR RNA (crRNA). Acts as a dsDNA endonuclease. Involved in the integration of spacer DNA into the CRISPR cassette.</text>
</comment>
<dbReference type="Gene3D" id="3.100.10.20">
    <property type="entry name" value="CRISPR-associated endonuclease Cas1, N-terminal domain"/>
    <property type="match status" value="1"/>
</dbReference>
<dbReference type="AlphaFoldDB" id="A0A1U9K7Q8"/>
<comment type="similarity">
    <text evidence="9">Belongs to the CRISPR-associated endonuclease Cas1 family.</text>
</comment>
<keyword evidence="8 9" id="KW-0464">Manganese</keyword>
<dbReference type="OrthoDB" id="9803119at2"/>
<evidence type="ECO:0000256" key="5">
    <source>
        <dbReference type="ARBA" id="ARBA00022842"/>
    </source>
</evidence>